<dbReference type="PhylomeDB" id="B4JPC9"/>
<protein>
    <recommendedName>
        <fullName evidence="17">Phosphomevalonate kinase</fullName>
        <ecNumber evidence="3">2.7.4.2</ecNumber>
    </recommendedName>
</protein>
<dbReference type="HOGENOM" id="CLU_092097_0_0_1"/>
<keyword evidence="6" id="KW-0153">Cholesterol metabolism</keyword>
<keyword evidence="11 18" id="KW-0067">ATP-binding</keyword>
<name>B4JPC9_DROGR</name>
<dbReference type="GO" id="GO:0019287">
    <property type="term" value="P:isopentenyl diphosphate biosynthetic process, mevalonate pathway"/>
    <property type="evidence" value="ECO:0007669"/>
    <property type="project" value="UniProtKB-UniPathway"/>
</dbReference>
<dbReference type="GO" id="GO:0004631">
    <property type="term" value="F:phosphomevalonate kinase activity"/>
    <property type="evidence" value="ECO:0007669"/>
    <property type="project" value="UniProtKB-EC"/>
</dbReference>
<keyword evidence="10" id="KW-0152">Cholesterol biosynthesis</keyword>
<evidence type="ECO:0000256" key="15">
    <source>
        <dbReference type="ARBA" id="ARBA00023166"/>
    </source>
</evidence>
<dbReference type="NCBIfam" id="TIGR01223">
    <property type="entry name" value="Pmev_kin_anim"/>
    <property type="match status" value="1"/>
</dbReference>
<evidence type="ECO:0000256" key="11">
    <source>
        <dbReference type="ARBA" id="ARBA00022840"/>
    </source>
</evidence>
<dbReference type="GO" id="GO:0005524">
    <property type="term" value="F:ATP binding"/>
    <property type="evidence" value="ECO:0007669"/>
    <property type="project" value="UniProtKB-KW"/>
</dbReference>
<evidence type="ECO:0000256" key="16">
    <source>
        <dbReference type="ARBA" id="ARBA00023221"/>
    </source>
</evidence>
<keyword evidence="16" id="KW-0753">Steroid metabolism</keyword>
<keyword evidence="5" id="KW-0444">Lipid biosynthesis</keyword>
<evidence type="ECO:0000256" key="18">
    <source>
        <dbReference type="PIRSR" id="PIRSR036639-1"/>
    </source>
</evidence>
<dbReference type="InterPro" id="IPR027417">
    <property type="entry name" value="P-loop_NTPase"/>
</dbReference>
<keyword evidence="9" id="KW-0418">Kinase</keyword>
<dbReference type="FunCoup" id="B4JPC9">
    <property type="interactions" value="720"/>
</dbReference>
<dbReference type="SUPFAM" id="SSF52540">
    <property type="entry name" value="P-loop containing nucleoside triphosphate hydrolases"/>
    <property type="match status" value="1"/>
</dbReference>
<feature type="binding site" evidence="18">
    <location>
        <begin position="10"/>
        <end position="16"/>
    </location>
    <ligand>
        <name>ATP</name>
        <dbReference type="ChEBI" id="CHEBI:30616"/>
    </ligand>
</feature>
<dbReference type="PANTHER" id="PTHR13101:SF1">
    <property type="entry name" value="PHOSPHOMEVALONATE KINASE"/>
    <property type="match status" value="1"/>
</dbReference>
<evidence type="ECO:0000256" key="9">
    <source>
        <dbReference type="ARBA" id="ARBA00022777"/>
    </source>
</evidence>
<dbReference type="Pfam" id="PF04275">
    <property type="entry name" value="P-mevalo_kinase"/>
    <property type="match status" value="1"/>
</dbReference>
<dbReference type="InterPro" id="IPR005919">
    <property type="entry name" value="Pmev_kin_anim"/>
</dbReference>
<dbReference type="EMBL" id="CH916372">
    <property type="protein sequence ID" value="EDV98759.1"/>
    <property type="molecule type" value="Genomic_DNA"/>
</dbReference>
<evidence type="ECO:0000256" key="17">
    <source>
        <dbReference type="ARBA" id="ARBA00034549"/>
    </source>
</evidence>
<keyword evidence="14" id="KW-0443">Lipid metabolism</keyword>
<keyword evidence="20" id="KW-1185">Reference proteome</keyword>
<evidence type="ECO:0000256" key="12">
    <source>
        <dbReference type="ARBA" id="ARBA00022955"/>
    </source>
</evidence>
<keyword evidence="15" id="KW-1207">Sterol metabolism</keyword>
<dbReference type="GO" id="GO:0006695">
    <property type="term" value="P:cholesterol biosynthetic process"/>
    <property type="evidence" value="ECO:0007669"/>
    <property type="project" value="UniProtKB-KW"/>
</dbReference>
<evidence type="ECO:0000256" key="14">
    <source>
        <dbReference type="ARBA" id="ARBA00023098"/>
    </source>
</evidence>
<evidence type="ECO:0000313" key="19">
    <source>
        <dbReference type="EMBL" id="EDV98759.1"/>
    </source>
</evidence>
<dbReference type="EC" id="2.7.4.2" evidence="3"/>
<evidence type="ECO:0000256" key="13">
    <source>
        <dbReference type="ARBA" id="ARBA00023011"/>
    </source>
</evidence>
<dbReference type="UniPathway" id="UPA00057">
    <property type="reaction ID" value="UER00099"/>
</dbReference>
<feature type="binding site" evidence="18">
    <location>
        <position position="165"/>
    </location>
    <ligand>
        <name>substrate</name>
    </ligand>
</feature>
<sequence length="190" mass="22273">MKKILLISGKRKCGKDFISERLQRRLSDRSLIVRISEPIKREWARKLQLDMGAMLSDGPYKEQYRRDMIIWSDEVRQRDYGFFCRAAMEASAVQQADYVIVSDIRRKNDIKWFRENYGQDMVKTLRLTSTEQRRKARGWQFTAGVDDVPSECDLDDSSFDYVFANDEDGDGNAQDEKQLIDRLLALLQLS</sequence>
<keyword evidence="4" id="KW-0963">Cytoplasm</keyword>
<comment type="pathway">
    <text evidence="2">Isoprenoid biosynthesis; isopentenyl diphosphate biosynthesis via mevalonate pathway; isopentenyl diphosphate from (R)-mevalonate: step 2/3.</text>
</comment>
<evidence type="ECO:0000256" key="8">
    <source>
        <dbReference type="ARBA" id="ARBA00022741"/>
    </source>
</evidence>
<keyword evidence="7" id="KW-0808">Transferase</keyword>
<keyword evidence="13" id="KW-0756">Sterol biosynthesis</keyword>
<gene>
    <name evidence="19" type="primary">Dgri\GH13497</name>
    <name evidence="19" type="ORF">Dgri_GH13497</name>
</gene>
<dbReference type="OMA" id="YGFFCRA"/>
<dbReference type="FunFam" id="3.40.50.300:FF:001026">
    <property type="entry name" value="Phosphomevalonate kinase"/>
    <property type="match status" value="1"/>
</dbReference>
<proteinExistence type="predicted"/>
<dbReference type="STRING" id="7222.B4JPC9"/>
<evidence type="ECO:0000256" key="5">
    <source>
        <dbReference type="ARBA" id="ARBA00022516"/>
    </source>
</evidence>
<reference evidence="19 20" key="1">
    <citation type="journal article" date="2007" name="Nature">
        <title>Evolution of genes and genomes on the Drosophila phylogeny.</title>
        <authorList>
            <consortium name="Drosophila 12 Genomes Consortium"/>
            <person name="Clark A.G."/>
            <person name="Eisen M.B."/>
            <person name="Smith D.R."/>
            <person name="Bergman C.M."/>
            <person name="Oliver B."/>
            <person name="Markow T.A."/>
            <person name="Kaufman T.C."/>
            <person name="Kellis M."/>
            <person name="Gelbart W."/>
            <person name="Iyer V.N."/>
            <person name="Pollard D.A."/>
            <person name="Sackton T.B."/>
            <person name="Larracuente A.M."/>
            <person name="Singh N.D."/>
            <person name="Abad J.P."/>
            <person name="Abt D.N."/>
            <person name="Adryan B."/>
            <person name="Aguade M."/>
            <person name="Akashi H."/>
            <person name="Anderson W.W."/>
            <person name="Aquadro C.F."/>
            <person name="Ardell D.H."/>
            <person name="Arguello R."/>
            <person name="Artieri C.G."/>
            <person name="Barbash D.A."/>
            <person name="Barker D."/>
            <person name="Barsanti P."/>
            <person name="Batterham P."/>
            <person name="Batzoglou S."/>
            <person name="Begun D."/>
            <person name="Bhutkar A."/>
            <person name="Blanco E."/>
            <person name="Bosak S.A."/>
            <person name="Bradley R.K."/>
            <person name="Brand A.D."/>
            <person name="Brent M.R."/>
            <person name="Brooks A.N."/>
            <person name="Brown R.H."/>
            <person name="Butlin R.K."/>
            <person name="Caggese C."/>
            <person name="Calvi B.R."/>
            <person name="Bernardo de Carvalho A."/>
            <person name="Caspi A."/>
            <person name="Castrezana S."/>
            <person name="Celniker S.E."/>
            <person name="Chang J.L."/>
            <person name="Chapple C."/>
            <person name="Chatterji S."/>
            <person name="Chinwalla A."/>
            <person name="Civetta A."/>
            <person name="Clifton S.W."/>
            <person name="Comeron J.M."/>
            <person name="Costello J.C."/>
            <person name="Coyne J.A."/>
            <person name="Daub J."/>
            <person name="David R.G."/>
            <person name="Delcher A.L."/>
            <person name="Delehaunty K."/>
            <person name="Do C.B."/>
            <person name="Ebling H."/>
            <person name="Edwards K."/>
            <person name="Eickbush T."/>
            <person name="Evans J.D."/>
            <person name="Filipski A."/>
            <person name="Findeiss S."/>
            <person name="Freyhult E."/>
            <person name="Fulton L."/>
            <person name="Fulton R."/>
            <person name="Garcia A.C."/>
            <person name="Gardiner A."/>
            <person name="Garfield D.A."/>
            <person name="Garvin B.E."/>
            <person name="Gibson G."/>
            <person name="Gilbert D."/>
            <person name="Gnerre S."/>
            <person name="Godfrey J."/>
            <person name="Good R."/>
            <person name="Gotea V."/>
            <person name="Gravely B."/>
            <person name="Greenberg A.J."/>
            <person name="Griffiths-Jones S."/>
            <person name="Gross S."/>
            <person name="Guigo R."/>
            <person name="Gustafson E.A."/>
            <person name="Haerty W."/>
            <person name="Hahn M.W."/>
            <person name="Halligan D.L."/>
            <person name="Halpern A.L."/>
            <person name="Halter G.M."/>
            <person name="Han M.V."/>
            <person name="Heger A."/>
            <person name="Hillier L."/>
            <person name="Hinrichs A.S."/>
            <person name="Holmes I."/>
            <person name="Hoskins R.A."/>
            <person name="Hubisz M.J."/>
            <person name="Hultmark D."/>
            <person name="Huntley M.A."/>
            <person name="Jaffe D.B."/>
            <person name="Jagadeeshan S."/>
            <person name="Jeck W.R."/>
            <person name="Johnson J."/>
            <person name="Jones C.D."/>
            <person name="Jordan W.C."/>
            <person name="Karpen G.H."/>
            <person name="Kataoka E."/>
            <person name="Keightley P.D."/>
            <person name="Kheradpour P."/>
            <person name="Kirkness E.F."/>
            <person name="Koerich L.B."/>
            <person name="Kristiansen K."/>
            <person name="Kudrna D."/>
            <person name="Kulathinal R.J."/>
            <person name="Kumar S."/>
            <person name="Kwok R."/>
            <person name="Lander E."/>
            <person name="Langley C.H."/>
            <person name="Lapoint R."/>
            <person name="Lazzaro B.P."/>
            <person name="Lee S.J."/>
            <person name="Levesque L."/>
            <person name="Li R."/>
            <person name="Lin C.F."/>
            <person name="Lin M.F."/>
            <person name="Lindblad-Toh K."/>
            <person name="Llopart A."/>
            <person name="Long M."/>
            <person name="Low L."/>
            <person name="Lozovsky E."/>
            <person name="Lu J."/>
            <person name="Luo M."/>
            <person name="Machado C.A."/>
            <person name="Makalowski W."/>
            <person name="Marzo M."/>
            <person name="Matsuda M."/>
            <person name="Matzkin L."/>
            <person name="McAllister B."/>
            <person name="McBride C.S."/>
            <person name="McKernan B."/>
            <person name="McKernan K."/>
            <person name="Mendez-Lago M."/>
            <person name="Minx P."/>
            <person name="Mollenhauer M.U."/>
            <person name="Montooth K."/>
            <person name="Mount S.M."/>
            <person name="Mu X."/>
            <person name="Myers E."/>
            <person name="Negre B."/>
            <person name="Newfeld S."/>
            <person name="Nielsen R."/>
            <person name="Noor M.A."/>
            <person name="O'Grady P."/>
            <person name="Pachter L."/>
            <person name="Papaceit M."/>
            <person name="Parisi M.J."/>
            <person name="Parisi M."/>
            <person name="Parts L."/>
            <person name="Pedersen J.S."/>
            <person name="Pesole G."/>
            <person name="Phillippy A.M."/>
            <person name="Ponting C.P."/>
            <person name="Pop M."/>
            <person name="Porcelli D."/>
            <person name="Powell J.R."/>
            <person name="Prohaska S."/>
            <person name="Pruitt K."/>
            <person name="Puig M."/>
            <person name="Quesneville H."/>
            <person name="Ram K.R."/>
            <person name="Rand D."/>
            <person name="Rasmussen M.D."/>
            <person name="Reed L.K."/>
            <person name="Reenan R."/>
            <person name="Reily A."/>
            <person name="Remington K.A."/>
            <person name="Rieger T.T."/>
            <person name="Ritchie M.G."/>
            <person name="Robin C."/>
            <person name="Rogers Y.H."/>
            <person name="Rohde C."/>
            <person name="Rozas J."/>
            <person name="Rubenfield M.J."/>
            <person name="Ruiz A."/>
            <person name="Russo S."/>
            <person name="Salzberg S.L."/>
            <person name="Sanchez-Gracia A."/>
            <person name="Saranga D.J."/>
            <person name="Sato H."/>
            <person name="Schaeffer S.W."/>
            <person name="Schatz M.C."/>
            <person name="Schlenke T."/>
            <person name="Schwartz R."/>
            <person name="Segarra C."/>
            <person name="Singh R.S."/>
            <person name="Sirot L."/>
            <person name="Sirota M."/>
            <person name="Sisneros N.B."/>
            <person name="Smith C.D."/>
            <person name="Smith T.F."/>
            <person name="Spieth J."/>
            <person name="Stage D.E."/>
            <person name="Stark A."/>
            <person name="Stephan W."/>
            <person name="Strausberg R.L."/>
            <person name="Strempel S."/>
            <person name="Sturgill D."/>
            <person name="Sutton G."/>
            <person name="Sutton G.G."/>
            <person name="Tao W."/>
            <person name="Teichmann S."/>
            <person name="Tobari Y.N."/>
            <person name="Tomimura Y."/>
            <person name="Tsolas J.M."/>
            <person name="Valente V.L."/>
            <person name="Venter E."/>
            <person name="Venter J.C."/>
            <person name="Vicario S."/>
            <person name="Vieira F.G."/>
            <person name="Vilella A.J."/>
            <person name="Villasante A."/>
            <person name="Walenz B."/>
            <person name="Wang J."/>
            <person name="Wasserman M."/>
            <person name="Watts T."/>
            <person name="Wilson D."/>
            <person name="Wilson R.K."/>
            <person name="Wing R.A."/>
            <person name="Wolfner M.F."/>
            <person name="Wong A."/>
            <person name="Wong G.K."/>
            <person name="Wu C.I."/>
            <person name="Wu G."/>
            <person name="Yamamoto D."/>
            <person name="Yang H.P."/>
            <person name="Yang S.P."/>
            <person name="Yorke J.A."/>
            <person name="Yoshida K."/>
            <person name="Zdobnov E."/>
            <person name="Zhang P."/>
            <person name="Zhang Y."/>
            <person name="Zimin A.V."/>
            <person name="Baldwin J."/>
            <person name="Abdouelleil A."/>
            <person name="Abdulkadir J."/>
            <person name="Abebe A."/>
            <person name="Abera B."/>
            <person name="Abreu J."/>
            <person name="Acer S.C."/>
            <person name="Aftuck L."/>
            <person name="Alexander A."/>
            <person name="An P."/>
            <person name="Anderson E."/>
            <person name="Anderson S."/>
            <person name="Arachi H."/>
            <person name="Azer M."/>
            <person name="Bachantsang P."/>
            <person name="Barry A."/>
            <person name="Bayul T."/>
            <person name="Berlin A."/>
            <person name="Bessette D."/>
            <person name="Bloom T."/>
            <person name="Blye J."/>
            <person name="Boguslavskiy L."/>
            <person name="Bonnet C."/>
            <person name="Boukhgalter B."/>
            <person name="Bourzgui I."/>
            <person name="Brown A."/>
            <person name="Cahill P."/>
            <person name="Channer S."/>
            <person name="Cheshatsang Y."/>
            <person name="Chuda L."/>
            <person name="Citroen M."/>
            <person name="Collymore A."/>
            <person name="Cooke P."/>
            <person name="Costello M."/>
            <person name="D'Aco K."/>
            <person name="Daza R."/>
            <person name="De Haan G."/>
            <person name="DeGray S."/>
            <person name="DeMaso C."/>
            <person name="Dhargay N."/>
            <person name="Dooley K."/>
            <person name="Dooley E."/>
            <person name="Doricent M."/>
            <person name="Dorje P."/>
            <person name="Dorjee K."/>
            <person name="Dupes A."/>
            <person name="Elong R."/>
            <person name="Falk J."/>
            <person name="Farina A."/>
            <person name="Faro S."/>
            <person name="Ferguson D."/>
            <person name="Fisher S."/>
            <person name="Foley C.D."/>
            <person name="Franke A."/>
            <person name="Friedrich D."/>
            <person name="Gadbois L."/>
            <person name="Gearin G."/>
            <person name="Gearin C.R."/>
            <person name="Giannoukos G."/>
            <person name="Goode T."/>
            <person name="Graham J."/>
            <person name="Grandbois E."/>
            <person name="Grewal S."/>
            <person name="Gyaltsen K."/>
            <person name="Hafez N."/>
            <person name="Hagos B."/>
            <person name="Hall J."/>
            <person name="Henson C."/>
            <person name="Hollinger A."/>
            <person name="Honan T."/>
            <person name="Huard M.D."/>
            <person name="Hughes L."/>
            <person name="Hurhula B."/>
            <person name="Husby M.E."/>
            <person name="Kamat A."/>
            <person name="Kanga B."/>
            <person name="Kashin S."/>
            <person name="Khazanovich D."/>
            <person name="Kisner P."/>
            <person name="Lance K."/>
            <person name="Lara M."/>
            <person name="Lee W."/>
            <person name="Lennon N."/>
            <person name="Letendre F."/>
            <person name="LeVine R."/>
            <person name="Lipovsky A."/>
            <person name="Liu X."/>
            <person name="Liu J."/>
            <person name="Liu S."/>
            <person name="Lokyitsang T."/>
            <person name="Lokyitsang Y."/>
            <person name="Lubonja R."/>
            <person name="Lui A."/>
            <person name="MacDonald P."/>
            <person name="Magnisalis V."/>
            <person name="Maru K."/>
            <person name="Matthews C."/>
            <person name="McCusker W."/>
            <person name="McDonough S."/>
            <person name="Mehta T."/>
            <person name="Meldrim J."/>
            <person name="Meneus L."/>
            <person name="Mihai O."/>
            <person name="Mihalev A."/>
            <person name="Mihova T."/>
            <person name="Mittelman R."/>
            <person name="Mlenga V."/>
            <person name="Montmayeur A."/>
            <person name="Mulrain L."/>
            <person name="Navidi A."/>
            <person name="Naylor J."/>
            <person name="Negash T."/>
            <person name="Nguyen T."/>
            <person name="Nguyen N."/>
            <person name="Nicol R."/>
            <person name="Norbu C."/>
            <person name="Norbu N."/>
            <person name="Novod N."/>
            <person name="O'Neill B."/>
            <person name="Osman S."/>
            <person name="Markiewicz E."/>
            <person name="Oyono O.L."/>
            <person name="Patti C."/>
            <person name="Phunkhang P."/>
            <person name="Pierre F."/>
            <person name="Priest M."/>
            <person name="Raghuraman S."/>
            <person name="Rege F."/>
            <person name="Reyes R."/>
            <person name="Rise C."/>
            <person name="Rogov P."/>
            <person name="Ross K."/>
            <person name="Ryan E."/>
            <person name="Settipalli S."/>
            <person name="Shea T."/>
            <person name="Sherpa N."/>
            <person name="Shi L."/>
            <person name="Shih D."/>
            <person name="Sparrow T."/>
            <person name="Spaulding J."/>
            <person name="Stalker J."/>
            <person name="Stange-Thomann N."/>
            <person name="Stavropoulos S."/>
            <person name="Stone C."/>
            <person name="Strader C."/>
            <person name="Tesfaye S."/>
            <person name="Thomson T."/>
            <person name="Thoulutsang Y."/>
            <person name="Thoulutsang D."/>
            <person name="Topham K."/>
            <person name="Topping I."/>
            <person name="Tsamla T."/>
            <person name="Vassiliev H."/>
            <person name="Vo A."/>
            <person name="Wangchuk T."/>
            <person name="Wangdi T."/>
            <person name="Weiand M."/>
            <person name="Wilkinson J."/>
            <person name="Wilson A."/>
            <person name="Yadav S."/>
            <person name="Young G."/>
            <person name="Yu Q."/>
            <person name="Zembek L."/>
            <person name="Zhong D."/>
            <person name="Zimmer A."/>
            <person name="Zwirko Z."/>
            <person name="Jaffe D.B."/>
            <person name="Alvarez P."/>
            <person name="Brockman W."/>
            <person name="Butler J."/>
            <person name="Chin C."/>
            <person name="Gnerre S."/>
            <person name="Grabherr M."/>
            <person name="Kleber M."/>
            <person name="Mauceli E."/>
            <person name="MacCallum I."/>
        </authorList>
    </citation>
    <scope>NUCLEOTIDE SEQUENCE [LARGE SCALE GENOMIC DNA]</scope>
    <source>
        <strain evidence="20">Tucson 15287-2541.00</strain>
    </source>
</reference>
<dbReference type="GO" id="GO:0005829">
    <property type="term" value="C:cytosol"/>
    <property type="evidence" value="ECO:0007669"/>
    <property type="project" value="UniProtKB-SubCell"/>
</dbReference>
<evidence type="ECO:0000256" key="7">
    <source>
        <dbReference type="ARBA" id="ARBA00022679"/>
    </source>
</evidence>
<dbReference type="Proteomes" id="UP000001070">
    <property type="component" value="Unassembled WGS sequence"/>
</dbReference>
<comment type="subcellular location">
    <subcellularLocation>
        <location evidence="1">Cytoplasm</location>
        <location evidence="1">Cytosol</location>
    </subcellularLocation>
</comment>
<dbReference type="PANTHER" id="PTHR13101">
    <property type="entry name" value="PHOSPHOMEVALONATE KINASE"/>
    <property type="match status" value="1"/>
</dbReference>
<evidence type="ECO:0000256" key="1">
    <source>
        <dbReference type="ARBA" id="ARBA00004514"/>
    </source>
</evidence>
<dbReference type="KEGG" id="dgr:6566515"/>
<evidence type="ECO:0000313" key="20">
    <source>
        <dbReference type="Proteomes" id="UP000001070"/>
    </source>
</evidence>
<dbReference type="eggNOG" id="ENOG502RXWP">
    <property type="taxonomic scope" value="Eukaryota"/>
</dbReference>
<feature type="binding site" evidence="18">
    <location>
        <position position="137"/>
    </location>
    <ligand>
        <name>ATP</name>
        <dbReference type="ChEBI" id="CHEBI:30616"/>
    </ligand>
</feature>
<dbReference type="AlphaFoldDB" id="B4JPC9"/>
<dbReference type="Gene3D" id="3.40.50.300">
    <property type="entry name" value="P-loop containing nucleotide triphosphate hydrolases"/>
    <property type="match status" value="1"/>
</dbReference>
<evidence type="ECO:0000256" key="10">
    <source>
        <dbReference type="ARBA" id="ARBA00022778"/>
    </source>
</evidence>
<keyword evidence="8 18" id="KW-0547">Nucleotide-binding</keyword>
<accession>B4JPC9</accession>
<organism evidence="20">
    <name type="scientific">Drosophila grimshawi</name>
    <name type="common">Hawaiian fruit fly</name>
    <name type="synonym">Idiomyia grimshawi</name>
    <dbReference type="NCBI Taxonomy" id="7222"/>
    <lineage>
        <taxon>Eukaryota</taxon>
        <taxon>Metazoa</taxon>
        <taxon>Ecdysozoa</taxon>
        <taxon>Arthropoda</taxon>
        <taxon>Hexapoda</taxon>
        <taxon>Insecta</taxon>
        <taxon>Pterygota</taxon>
        <taxon>Neoptera</taxon>
        <taxon>Endopterygota</taxon>
        <taxon>Diptera</taxon>
        <taxon>Brachycera</taxon>
        <taxon>Muscomorpha</taxon>
        <taxon>Ephydroidea</taxon>
        <taxon>Drosophilidae</taxon>
        <taxon>Drosophila</taxon>
        <taxon>Hawaiian Drosophila</taxon>
    </lineage>
</organism>
<dbReference type="InParanoid" id="B4JPC9"/>
<evidence type="ECO:0000256" key="6">
    <source>
        <dbReference type="ARBA" id="ARBA00022548"/>
    </source>
</evidence>
<evidence type="ECO:0000256" key="2">
    <source>
        <dbReference type="ARBA" id="ARBA00005017"/>
    </source>
</evidence>
<keyword evidence="12" id="KW-0752">Steroid biosynthesis</keyword>
<evidence type="ECO:0000256" key="3">
    <source>
        <dbReference type="ARBA" id="ARBA00012958"/>
    </source>
</evidence>
<dbReference type="PIRSF" id="PIRSF036639">
    <property type="entry name" value="PMK_anim"/>
    <property type="match status" value="1"/>
</dbReference>
<evidence type="ECO:0000256" key="4">
    <source>
        <dbReference type="ARBA" id="ARBA00022490"/>
    </source>
</evidence>
<dbReference type="OrthoDB" id="2401875at2759"/>